<dbReference type="GO" id="GO:0005737">
    <property type="term" value="C:cytoplasm"/>
    <property type="evidence" value="ECO:0007669"/>
    <property type="project" value="UniProtKB-ARBA"/>
</dbReference>
<accession>A0ABD1IVF0</accession>
<organism evidence="5 6">
    <name type="scientific">Coilia grayii</name>
    <name type="common">Gray's grenadier anchovy</name>
    <dbReference type="NCBI Taxonomy" id="363190"/>
    <lineage>
        <taxon>Eukaryota</taxon>
        <taxon>Metazoa</taxon>
        <taxon>Chordata</taxon>
        <taxon>Craniata</taxon>
        <taxon>Vertebrata</taxon>
        <taxon>Euteleostomi</taxon>
        <taxon>Actinopterygii</taxon>
        <taxon>Neopterygii</taxon>
        <taxon>Teleostei</taxon>
        <taxon>Clupei</taxon>
        <taxon>Clupeiformes</taxon>
        <taxon>Clupeoidei</taxon>
        <taxon>Engraulidae</taxon>
        <taxon>Coilinae</taxon>
        <taxon>Coilia</taxon>
    </lineage>
</organism>
<dbReference type="Pfam" id="PF13765">
    <property type="entry name" value="PRY"/>
    <property type="match status" value="1"/>
</dbReference>
<dbReference type="InterPro" id="IPR001870">
    <property type="entry name" value="B30.2/SPRY"/>
</dbReference>
<sequence length="222" mass="25109">MPTRTPSRIMPETKKSDKVPIYEPNIKEPTCRAELMEYWLNLSLNDKTANKMLWISDGGNKVIRRTGEVCPCLDLPERYELSPQVLCKQSLWGARGYWEVEYSGWVVIGATYEGVGRKGCDGPCGLGENEKSWALEWSGASYRAWYNGVNTEIPGVPQCSTIGLYIDQPAGIINFYLVQGRKEGEEHKEVKLLHRIQTEITQKILPGFWMGINSSCTILSKE</sequence>
<dbReference type="AlphaFoldDB" id="A0ABD1IVF0"/>
<evidence type="ECO:0000259" key="4">
    <source>
        <dbReference type="PROSITE" id="PS50188"/>
    </source>
</evidence>
<gene>
    <name evidence="5" type="ORF">ACEWY4_025601</name>
</gene>
<evidence type="ECO:0000256" key="1">
    <source>
        <dbReference type="ARBA" id="ARBA00022723"/>
    </source>
</evidence>
<evidence type="ECO:0000256" key="3">
    <source>
        <dbReference type="ARBA" id="ARBA00022833"/>
    </source>
</evidence>
<evidence type="ECO:0000256" key="2">
    <source>
        <dbReference type="ARBA" id="ARBA00022771"/>
    </source>
</evidence>
<protein>
    <recommendedName>
        <fullName evidence="4">B30.2/SPRY domain-containing protein</fullName>
    </recommendedName>
</protein>
<keyword evidence="6" id="KW-1185">Reference proteome</keyword>
<dbReference type="PRINTS" id="PR01407">
    <property type="entry name" value="BUTYPHLNCDUF"/>
</dbReference>
<reference evidence="5 6" key="1">
    <citation type="submission" date="2024-09" db="EMBL/GenBank/DDBJ databases">
        <title>A chromosome-level genome assembly of Gray's grenadier anchovy, Coilia grayii.</title>
        <authorList>
            <person name="Fu Z."/>
        </authorList>
    </citation>
    <scope>NUCLEOTIDE SEQUENCE [LARGE SCALE GENOMIC DNA]</scope>
    <source>
        <strain evidence="5">G4</strain>
        <tissue evidence="5">Muscle</tissue>
    </source>
</reference>
<dbReference type="InterPro" id="IPR006574">
    <property type="entry name" value="PRY"/>
</dbReference>
<dbReference type="InterPro" id="IPR051051">
    <property type="entry name" value="E3_ubiq-ligase_TRIM/RNF"/>
</dbReference>
<comment type="caution">
    <text evidence="5">The sequence shown here is derived from an EMBL/GenBank/DDBJ whole genome shotgun (WGS) entry which is preliminary data.</text>
</comment>
<dbReference type="PANTHER" id="PTHR25465">
    <property type="entry name" value="B-BOX DOMAIN CONTAINING"/>
    <property type="match status" value="1"/>
</dbReference>
<dbReference type="Pfam" id="PF00622">
    <property type="entry name" value="SPRY"/>
    <property type="match status" value="1"/>
</dbReference>
<keyword evidence="3" id="KW-0862">Zinc</keyword>
<dbReference type="SUPFAM" id="SSF49899">
    <property type="entry name" value="Concanavalin A-like lectins/glucanases"/>
    <property type="match status" value="1"/>
</dbReference>
<dbReference type="PROSITE" id="PS50188">
    <property type="entry name" value="B302_SPRY"/>
    <property type="match status" value="1"/>
</dbReference>
<keyword evidence="2" id="KW-0863">Zinc-finger</keyword>
<dbReference type="Gene3D" id="2.60.120.920">
    <property type="match status" value="1"/>
</dbReference>
<evidence type="ECO:0000313" key="5">
    <source>
        <dbReference type="EMBL" id="KAL2077916.1"/>
    </source>
</evidence>
<dbReference type="InterPro" id="IPR003879">
    <property type="entry name" value="Butyrophylin_SPRY"/>
</dbReference>
<dbReference type="PANTHER" id="PTHR25465:SF80">
    <property type="entry name" value="TRIPARTITE MOTIF-CONTAINING PROTEIN 16-LIKE"/>
    <property type="match status" value="1"/>
</dbReference>
<feature type="domain" description="B30.2/SPRY" evidence="4">
    <location>
        <begin position="22"/>
        <end position="222"/>
    </location>
</feature>
<dbReference type="EMBL" id="JBHFQA010000023">
    <property type="protein sequence ID" value="KAL2077916.1"/>
    <property type="molecule type" value="Genomic_DNA"/>
</dbReference>
<dbReference type="Proteomes" id="UP001591681">
    <property type="component" value="Unassembled WGS sequence"/>
</dbReference>
<dbReference type="InterPro" id="IPR003877">
    <property type="entry name" value="SPRY_dom"/>
</dbReference>
<dbReference type="GO" id="GO:0008270">
    <property type="term" value="F:zinc ion binding"/>
    <property type="evidence" value="ECO:0007669"/>
    <property type="project" value="UniProtKB-KW"/>
</dbReference>
<name>A0ABD1IVF0_9TELE</name>
<dbReference type="InterPro" id="IPR043136">
    <property type="entry name" value="B30.2/SPRY_sf"/>
</dbReference>
<dbReference type="InterPro" id="IPR013320">
    <property type="entry name" value="ConA-like_dom_sf"/>
</dbReference>
<evidence type="ECO:0000313" key="6">
    <source>
        <dbReference type="Proteomes" id="UP001591681"/>
    </source>
</evidence>
<keyword evidence="1" id="KW-0479">Metal-binding</keyword>
<proteinExistence type="predicted"/>